<protein>
    <recommendedName>
        <fullName evidence="2">Gcp-like domain-containing protein</fullName>
    </recommendedName>
</protein>
<feature type="region of interest" description="Disordered" evidence="1">
    <location>
        <begin position="192"/>
        <end position="212"/>
    </location>
</feature>
<dbReference type="GO" id="GO:0002949">
    <property type="term" value="P:tRNA threonylcarbamoyladenosine modification"/>
    <property type="evidence" value="ECO:0007669"/>
    <property type="project" value="InterPro"/>
</dbReference>
<feature type="domain" description="Gcp-like" evidence="2">
    <location>
        <begin position="32"/>
        <end position="137"/>
    </location>
</feature>
<dbReference type="AlphaFoldDB" id="A0A382Q612"/>
<dbReference type="Gene3D" id="3.30.420.40">
    <property type="match status" value="2"/>
</dbReference>
<reference evidence="3" key="1">
    <citation type="submission" date="2018-05" db="EMBL/GenBank/DDBJ databases">
        <authorList>
            <person name="Lanie J.A."/>
            <person name="Ng W.-L."/>
            <person name="Kazmierczak K.M."/>
            <person name="Andrzejewski T.M."/>
            <person name="Davidsen T.M."/>
            <person name="Wayne K.J."/>
            <person name="Tettelin H."/>
            <person name="Glass J.I."/>
            <person name="Rusch D."/>
            <person name="Podicherti R."/>
            <person name="Tsui H.-C.T."/>
            <person name="Winkler M.E."/>
        </authorList>
    </citation>
    <scope>NUCLEOTIDE SEQUENCE</scope>
</reference>
<name>A0A382Q612_9ZZZZ</name>
<dbReference type="PANTHER" id="PTHR11735:SF11">
    <property type="entry name" value="TRNA THREONYLCARBAMOYLADENOSINE BIOSYNTHESIS PROTEIN TSAB"/>
    <property type="match status" value="1"/>
</dbReference>
<organism evidence="3">
    <name type="scientific">marine metagenome</name>
    <dbReference type="NCBI Taxonomy" id="408172"/>
    <lineage>
        <taxon>unclassified sequences</taxon>
        <taxon>metagenomes</taxon>
        <taxon>ecological metagenomes</taxon>
    </lineage>
</organism>
<dbReference type="SUPFAM" id="SSF53067">
    <property type="entry name" value="Actin-like ATPase domain"/>
    <property type="match status" value="2"/>
</dbReference>
<dbReference type="GO" id="GO:0005829">
    <property type="term" value="C:cytosol"/>
    <property type="evidence" value="ECO:0007669"/>
    <property type="project" value="TreeGrafter"/>
</dbReference>
<accession>A0A382Q612</accession>
<dbReference type="InterPro" id="IPR043129">
    <property type="entry name" value="ATPase_NBD"/>
</dbReference>
<dbReference type="PANTHER" id="PTHR11735">
    <property type="entry name" value="TRNA N6-ADENOSINE THREONYLCARBAMOYLTRANSFERASE"/>
    <property type="match status" value="1"/>
</dbReference>
<gene>
    <name evidence="3" type="ORF">METZ01_LOCUS333331</name>
</gene>
<dbReference type="Pfam" id="PF00814">
    <property type="entry name" value="TsaD"/>
    <property type="match status" value="1"/>
</dbReference>
<dbReference type="NCBIfam" id="TIGR03725">
    <property type="entry name" value="T6A_YeaZ"/>
    <property type="match status" value="1"/>
</dbReference>
<dbReference type="InterPro" id="IPR022496">
    <property type="entry name" value="T6A_TsaB"/>
</dbReference>
<evidence type="ECO:0000313" key="3">
    <source>
        <dbReference type="EMBL" id="SVC80477.1"/>
    </source>
</evidence>
<dbReference type="EMBL" id="UINC01111911">
    <property type="protein sequence ID" value="SVC80477.1"/>
    <property type="molecule type" value="Genomic_DNA"/>
</dbReference>
<evidence type="ECO:0000259" key="2">
    <source>
        <dbReference type="Pfam" id="PF00814"/>
    </source>
</evidence>
<proteinExistence type="predicted"/>
<evidence type="ECO:0000256" key="1">
    <source>
        <dbReference type="SAM" id="MobiDB-lite"/>
    </source>
</evidence>
<sequence>MLTLAFDTTQGACSAAISQEGRLLANAFMPMQRGHAEHLLPTIEQVRRQAKISYGDLELIAVTIGPGTFTGVRVGLAAAQALAQVHDVSLIGVSTLELLARAAVPRNNDESAGIIATIDARRGQLYMQAFDALGKAVTLPVIDAASPRIAPSSNHSGLIVGSGAEILQSALPDWRIIHDICQPDASILATESKHWRDRASRRPPSPLYLRAPDAKLPTGIKALNSKLS</sequence>
<dbReference type="InterPro" id="IPR000905">
    <property type="entry name" value="Gcp-like_dom"/>
</dbReference>